<evidence type="ECO:0000256" key="1">
    <source>
        <dbReference type="SAM" id="SignalP"/>
    </source>
</evidence>
<gene>
    <name evidence="3" type="ORF">SAMN05421766_101769</name>
</gene>
<dbReference type="RefSeq" id="WP_076453581.1">
    <property type="nucleotide sequence ID" value="NZ_FTOB01000001.1"/>
</dbReference>
<evidence type="ECO:0000259" key="2">
    <source>
        <dbReference type="Pfam" id="PF04784"/>
    </source>
</evidence>
<protein>
    <recommendedName>
        <fullName evidence="2">DUF547 domain-containing protein</fullName>
    </recommendedName>
</protein>
<dbReference type="PANTHER" id="PTHR46361">
    <property type="entry name" value="ELECTRON CARRIER/ PROTEIN DISULFIDE OXIDOREDUCTASE"/>
    <property type="match status" value="1"/>
</dbReference>
<evidence type="ECO:0000313" key="4">
    <source>
        <dbReference type="Proteomes" id="UP000185728"/>
    </source>
</evidence>
<feature type="domain" description="DUF547" evidence="2">
    <location>
        <begin position="88"/>
        <end position="193"/>
    </location>
</feature>
<feature type="chain" id="PRO_5046603097" description="DUF547 domain-containing protein" evidence="1">
    <location>
        <begin position="19"/>
        <end position="256"/>
    </location>
</feature>
<dbReference type="Pfam" id="PF04784">
    <property type="entry name" value="DUF547"/>
    <property type="match status" value="1"/>
</dbReference>
<reference evidence="3 4" key="1">
    <citation type="submission" date="2017-01" db="EMBL/GenBank/DDBJ databases">
        <authorList>
            <person name="Varghese N."/>
            <person name="Submissions S."/>
        </authorList>
    </citation>
    <scope>NUCLEOTIDE SEQUENCE [LARGE SCALE GENOMIC DNA]</scope>
    <source>
        <strain evidence="3 4">DSM 2061</strain>
    </source>
</reference>
<organism evidence="3 4">
    <name type="scientific">Zobellia uliginosa</name>
    <dbReference type="NCBI Taxonomy" id="143224"/>
    <lineage>
        <taxon>Bacteria</taxon>
        <taxon>Pseudomonadati</taxon>
        <taxon>Bacteroidota</taxon>
        <taxon>Flavobacteriia</taxon>
        <taxon>Flavobacteriales</taxon>
        <taxon>Flavobacteriaceae</taxon>
        <taxon>Zobellia</taxon>
    </lineage>
</organism>
<sequence length="256" mass="29804">MQFKLMAKTAVFSLFSLAGLCSFFGRKEMPKHQFESKVQSNSLDHSAWNALLKKYVDLSGNVDYKNFKNEQQSLTAYLDHLANNAPSDNWTKEEGLAYYINLYNAATVQLILNHYPTKSIKDIKRPWSNDWVKIGKKTYSLGDIEHKILRKMDEPRIHFAINCASFSCPKLLNEAYTASQLERQLQKASEDFVNDPTRNIISKEKLQLSNIFKWYKSDFTTHGNLIEYIRPYSKIDIDAKADIEYLTYDWSLNEKK</sequence>
<feature type="signal peptide" evidence="1">
    <location>
        <begin position="1"/>
        <end position="18"/>
    </location>
</feature>
<dbReference type="PANTHER" id="PTHR46361:SF3">
    <property type="entry name" value="ELECTRON CARRIER_ PROTEIN DISULFIDE OXIDOREDUCTASE"/>
    <property type="match status" value="1"/>
</dbReference>
<evidence type="ECO:0000313" key="3">
    <source>
        <dbReference type="EMBL" id="SIS41943.1"/>
    </source>
</evidence>
<dbReference type="Proteomes" id="UP000185728">
    <property type="component" value="Unassembled WGS sequence"/>
</dbReference>
<proteinExistence type="predicted"/>
<accession>A0ABY1KPA4</accession>
<name>A0ABY1KPA4_9FLAO</name>
<keyword evidence="4" id="KW-1185">Reference proteome</keyword>
<comment type="caution">
    <text evidence="3">The sequence shown here is derived from an EMBL/GenBank/DDBJ whole genome shotgun (WGS) entry which is preliminary data.</text>
</comment>
<keyword evidence="1" id="KW-0732">Signal</keyword>
<dbReference type="EMBL" id="FTOB01000001">
    <property type="protein sequence ID" value="SIS41943.1"/>
    <property type="molecule type" value="Genomic_DNA"/>
</dbReference>
<dbReference type="InterPro" id="IPR006869">
    <property type="entry name" value="DUF547"/>
</dbReference>